<organism evidence="5 7">
    <name type="scientific">Limnobaculum eriocheiris</name>
    <dbReference type="NCBI Taxonomy" id="2897391"/>
    <lineage>
        <taxon>Bacteria</taxon>
        <taxon>Pseudomonadati</taxon>
        <taxon>Pseudomonadota</taxon>
        <taxon>Gammaproteobacteria</taxon>
        <taxon>Enterobacterales</taxon>
        <taxon>Budviciaceae</taxon>
        <taxon>Limnobaculum</taxon>
    </lineage>
</organism>
<keyword evidence="3" id="KW-0862">Zinc</keyword>
<dbReference type="GO" id="GO:0005737">
    <property type="term" value="C:cytoplasm"/>
    <property type="evidence" value="ECO:0007669"/>
    <property type="project" value="TreeGrafter"/>
</dbReference>
<dbReference type="InterPro" id="IPR050219">
    <property type="entry name" value="DnaG_primase"/>
</dbReference>
<proteinExistence type="predicted"/>
<comment type="caution">
    <text evidence="5">The sequence shown here is derived from an EMBL/GenBank/DDBJ whole genome shotgun (WGS) entry which is preliminary data.</text>
</comment>
<dbReference type="PANTHER" id="PTHR30313:SF2">
    <property type="entry name" value="DNA PRIMASE"/>
    <property type="match status" value="1"/>
</dbReference>
<evidence type="ECO:0000313" key="7">
    <source>
        <dbReference type="Proteomes" id="UP001139171"/>
    </source>
</evidence>
<evidence type="ECO:0000256" key="2">
    <source>
        <dbReference type="ARBA" id="ARBA00022771"/>
    </source>
</evidence>
<dbReference type="EMBL" id="JAJNAG010000009">
    <property type="protein sequence ID" value="MCD1125592.1"/>
    <property type="molecule type" value="Genomic_DNA"/>
</dbReference>
<reference evidence="5" key="1">
    <citation type="submission" date="2021-11" db="EMBL/GenBank/DDBJ databases">
        <title>Jinshanibacter sp. isolated from one year old Eriocheir sinensis.</title>
        <authorList>
            <person name="Li J.-Y."/>
            <person name="He W."/>
            <person name="Gao T.-H."/>
        </authorList>
    </citation>
    <scope>NUCLEOTIDE SEQUENCE</scope>
    <source>
        <strain evidence="5">LJY008</strain>
    </source>
</reference>
<dbReference type="AlphaFoldDB" id="A0A9X1MXH6"/>
<dbReference type="PANTHER" id="PTHR30313">
    <property type="entry name" value="DNA PRIMASE"/>
    <property type="match status" value="1"/>
</dbReference>
<dbReference type="GO" id="GO:0003677">
    <property type="term" value="F:DNA binding"/>
    <property type="evidence" value="ECO:0007669"/>
    <property type="project" value="InterPro"/>
</dbReference>
<keyword evidence="7" id="KW-1185">Reference proteome</keyword>
<evidence type="ECO:0000256" key="3">
    <source>
        <dbReference type="ARBA" id="ARBA00022833"/>
    </source>
</evidence>
<dbReference type="SUPFAM" id="SSF56731">
    <property type="entry name" value="DNA primase core"/>
    <property type="match status" value="1"/>
</dbReference>
<dbReference type="Gene3D" id="3.40.1360.10">
    <property type="match status" value="1"/>
</dbReference>
<dbReference type="InterPro" id="IPR002694">
    <property type="entry name" value="Znf_CHC2"/>
</dbReference>
<sequence>MPRIPKHEIDELKRDVSLLMLAESQGHKLKRKGKDYVMLCPFHAEKTPSMVISPTKNLYHCFGCGAAGSVIDWQMKTLNQSLQEAVGILRGLPSTSSLAVSAGLQSAPRARLTDLDDDGQALLNQVIDFYHQNLLNSPEAQEWLVRRGLTHPELVSHFKLGFAGLHGVSGEAGILPSAYSKEGKRLRGKLAGLGVLRSTTNQDHFRGCVVMPVIGWSESAHVAHRGRVLQLYGRRTQPDYKIIKGNPKHLYLPSPLGGVWNEDVMKASTDIILCEALIDAMTFWCAGFRNVIAAYGCNGFNKDHLDALQYHGVKRVMIAYDRDEAGDRGAETVAGELLELGIEAWRVRFPQGMDANEYALKSGHPESALGLALQQAQWMGKGAGPGVVFSHETASSGGDTPSFLAAPVPVVDVVPCEQTGTGELLLRCGPRVWRVRGWQKNTVSEVMKVSVQVRDETTGLFHVDSLDMYSSRHRQGYISTAAGELECESAVMKRECGRVLLMLEQKQDEQLQASKSEPPSVVVSGEDELAALELLTSPELSERVVNDLASCGVVGESTNLLTGYLAAVSRKLDKPLAVLIQSSSAAGKSSLMDAVLGLMPEEERIQYSAMTGQSLYYLGETSLQHKILAIAEEEGVRQAAYALKLLQSDGELKIASTGKNEQSGELVTREYRVQGPVMLMLTTTAIDVDEELLNRCLVLTVNESREQTQAIHALQRHNQTLEGLLAESEKGYLTRLHQNAQRLLRPLKVVNPFAHQLTFLSDKTRTRRDHMKYLTLIQSITLLHQYQREVKRAEHRGKVIEYIEVQKSDIALANKLAHEVLGRTLDEMPPQTRKLLVLVQSMVKAMAQQKNCQHGEVRFTRRDIRAATNWSDNQLKVHCMRLVEMEYLLLHGGSRGHLLQYELLWDGGGEGAAHLCGLLEVENSASEERKLDCEKSKLVPSCPRVGIKLDEKNAAPTQIAQGLTGSQVGADANAVIKGKKKPVTTVTRKDKQALAVTHG</sequence>
<accession>A0A9X1MXH6</accession>
<gene>
    <name evidence="5" type="ORF">LPW36_06130</name>
    <name evidence="6" type="ORF">LPW36_06155</name>
</gene>
<dbReference type="Gene3D" id="3.90.580.10">
    <property type="entry name" value="Zinc finger, CHC2-type domain"/>
    <property type="match status" value="1"/>
</dbReference>
<dbReference type="InterPro" id="IPR034151">
    <property type="entry name" value="TOPRIM_DnaG_bac"/>
</dbReference>
<dbReference type="SMART" id="SM00400">
    <property type="entry name" value="ZnF_CHCC"/>
    <property type="match status" value="1"/>
</dbReference>
<dbReference type="GO" id="GO:0008270">
    <property type="term" value="F:zinc ion binding"/>
    <property type="evidence" value="ECO:0007669"/>
    <property type="project" value="UniProtKB-KW"/>
</dbReference>
<dbReference type="CDD" id="cd03364">
    <property type="entry name" value="TOPRIM_DnaG_primases"/>
    <property type="match status" value="1"/>
</dbReference>
<dbReference type="Pfam" id="PF01807">
    <property type="entry name" value="Zn_ribbon_DnaG"/>
    <property type="match status" value="1"/>
</dbReference>
<evidence type="ECO:0000313" key="6">
    <source>
        <dbReference type="EMBL" id="MCD1125597.1"/>
    </source>
</evidence>
<dbReference type="EMBL" id="JAJNAG010000009">
    <property type="protein sequence ID" value="MCD1125597.1"/>
    <property type="molecule type" value="Genomic_DNA"/>
</dbReference>
<evidence type="ECO:0000259" key="4">
    <source>
        <dbReference type="SMART" id="SM00400"/>
    </source>
</evidence>
<keyword evidence="2" id="KW-0863">Zinc-finger</keyword>
<evidence type="ECO:0000256" key="1">
    <source>
        <dbReference type="ARBA" id="ARBA00022723"/>
    </source>
</evidence>
<protein>
    <submittedName>
        <fullName evidence="5">CHC2 zinc finger domain-containing protein</fullName>
    </submittedName>
</protein>
<dbReference type="InterPro" id="IPR036977">
    <property type="entry name" value="DNA_primase_Znf_CHC2"/>
</dbReference>
<dbReference type="Pfam" id="PF13155">
    <property type="entry name" value="Toprim_2"/>
    <property type="match status" value="1"/>
</dbReference>
<feature type="domain" description="Zinc finger CHC2-type" evidence="4">
    <location>
        <begin position="36"/>
        <end position="90"/>
    </location>
</feature>
<dbReference type="RefSeq" id="WP_230608641.1">
    <property type="nucleotide sequence ID" value="NZ_JAJNAG010000009.1"/>
</dbReference>
<name>A0A9X1MXH6_9GAMM</name>
<dbReference type="InterPro" id="IPR037068">
    <property type="entry name" value="DNA_primase_core_N_sf"/>
</dbReference>
<dbReference type="Proteomes" id="UP001139171">
    <property type="component" value="Unassembled WGS sequence"/>
</dbReference>
<dbReference type="SUPFAM" id="SSF57783">
    <property type="entry name" value="Zinc beta-ribbon"/>
    <property type="match status" value="1"/>
</dbReference>
<dbReference type="Gene3D" id="3.90.980.10">
    <property type="entry name" value="DNA primase, catalytic core, N-terminal domain"/>
    <property type="match status" value="1"/>
</dbReference>
<dbReference type="GO" id="GO:0006269">
    <property type="term" value="P:DNA replication, synthesis of primer"/>
    <property type="evidence" value="ECO:0007669"/>
    <property type="project" value="TreeGrafter"/>
</dbReference>
<evidence type="ECO:0000313" key="5">
    <source>
        <dbReference type="EMBL" id="MCD1125592.1"/>
    </source>
</evidence>
<dbReference type="GO" id="GO:0003899">
    <property type="term" value="F:DNA-directed RNA polymerase activity"/>
    <property type="evidence" value="ECO:0007669"/>
    <property type="project" value="InterPro"/>
</dbReference>
<keyword evidence="1" id="KW-0479">Metal-binding</keyword>